<keyword evidence="7 12" id="KW-0378">Hydrolase</keyword>
<comment type="function">
    <text evidence="12">A translation factor that gates the progression of the 70S ribosomal initiation complex (IC, containing tRNA(fMet) in the P-site) into the translation elongation cycle by using a mechanism sensitive to the ATP/ADP ratio. Binds to the 70S ribosome E-site where it modulates the state of the translating ribosome during subunit translocation. ATP hydrolysis probably frees it from the ribosome, which can enter the elongation phase.</text>
</comment>
<dbReference type="NCBIfam" id="NF008775">
    <property type="entry name" value="PRK11819.1"/>
    <property type="match status" value="1"/>
</dbReference>
<evidence type="ECO:0000256" key="10">
    <source>
        <dbReference type="ARBA" id="ARBA00022884"/>
    </source>
</evidence>
<organism evidence="14 15">
    <name type="scientific">Aerophototrophica crusticola</name>
    <dbReference type="NCBI Taxonomy" id="1709002"/>
    <lineage>
        <taxon>Bacteria</taxon>
        <taxon>Pseudomonadati</taxon>
        <taxon>Pseudomonadota</taxon>
        <taxon>Alphaproteobacteria</taxon>
        <taxon>Rhodospirillales</taxon>
        <taxon>Rhodospirillaceae</taxon>
        <taxon>Aerophototrophica</taxon>
    </lineage>
</organism>
<comment type="domain">
    <text evidence="12">The arm domain is inserted in the first ABC transporter domain. Probably contacts ribosomal protein L1.</text>
</comment>
<dbReference type="Proteomes" id="UP000501891">
    <property type="component" value="Chromosome"/>
</dbReference>
<dbReference type="GO" id="GO:0043022">
    <property type="term" value="F:ribosome binding"/>
    <property type="evidence" value="ECO:0007669"/>
    <property type="project" value="UniProtKB-UniRule"/>
</dbReference>
<evidence type="ECO:0000256" key="1">
    <source>
        <dbReference type="ARBA" id="ARBA00005868"/>
    </source>
</evidence>
<comment type="catalytic activity">
    <reaction evidence="12">
        <text>ATP + H2O = ADP + phosphate + H(+)</text>
        <dbReference type="Rhea" id="RHEA:13065"/>
        <dbReference type="ChEBI" id="CHEBI:15377"/>
        <dbReference type="ChEBI" id="CHEBI:15378"/>
        <dbReference type="ChEBI" id="CHEBI:30616"/>
        <dbReference type="ChEBI" id="CHEBI:43474"/>
        <dbReference type="ChEBI" id="CHEBI:456216"/>
    </reaction>
</comment>
<dbReference type="HAMAP" id="MF_00847">
    <property type="entry name" value="EttA"/>
    <property type="match status" value="1"/>
</dbReference>
<dbReference type="NCBIfam" id="TIGR03719">
    <property type="entry name" value="ABC_ABC_ChvD"/>
    <property type="match status" value="1"/>
</dbReference>
<dbReference type="GO" id="GO:0019843">
    <property type="term" value="F:rRNA binding"/>
    <property type="evidence" value="ECO:0007669"/>
    <property type="project" value="UniProtKB-UniRule"/>
</dbReference>
<protein>
    <recommendedName>
        <fullName evidence="12">Energy-dependent translational throttle protein EttA</fullName>
        <ecNumber evidence="12">3.6.1.-</ecNumber>
    </recommendedName>
    <alternativeName>
        <fullName evidence="12">Translational regulatory factor EttA</fullName>
    </alternativeName>
</protein>
<keyword evidence="6 12" id="KW-0547">Nucleotide-binding</keyword>
<evidence type="ECO:0000256" key="8">
    <source>
        <dbReference type="ARBA" id="ARBA00022840"/>
    </source>
</evidence>
<keyword evidence="2 12" id="KW-0963">Cytoplasm</keyword>
<evidence type="ECO:0000256" key="2">
    <source>
        <dbReference type="ARBA" id="ARBA00022490"/>
    </source>
</evidence>
<keyword evidence="9 12" id="KW-0810">Translation regulation</keyword>
<dbReference type="EC" id="3.6.1.-" evidence="12"/>
<dbReference type="GO" id="GO:0000049">
    <property type="term" value="F:tRNA binding"/>
    <property type="evidence" value="ECO:0007669"/>
    <property type="project" value="UniProtKB-UniRule"/>
</dbReference>
<comment type="subunit">
    <text evidence="12">Monomer. Probably contacts ribosomal proteins L1, L5, L33 and S7, the 16S and 23S rRNA and the P-site containing tRNA(fMet).</text>
</comment>
<keyword evidence="3 12" id="KW-0820">tRNA-binding</keyword>
<feature type="domain" description="ABC transporter" evidence="13">
    <location>
        <begin position="327"/>
        <end position="553"/>
    </location>
</feature>
<comment type="domain">
    <text evidence="12">The P-site tRNA interaction motif (PtIM domain) probably interacts with the P-site tRNA(fMet) as well as the 23S rRNA.</text>
</comment>
<evidence type="ECO:0000256" key="6">
    <source>
        <dbReference type="ARBA" id="ARBA00022741"/>
    </source>
</evidence>
<dbReference type="Pfam" id="PF12848">
    <property type="entry name" value="ABC_tran_Xtn"/>
    <property type="match status" value="1"/>
</dbReference>
<evidence type="ECO:0000256" key="11">
    <source>
        <dbReference type="ARBA" id="ARBA00022917"/>
    </source>
</evidence>
<dbReference type="GO" id="GO:0045900">
    <property type="term" value="P:negative regulation of translational elongation"/>
    <property type="evidence" value="ECO:0007669"/>
    <property type="project" value="UniProtKB-UniRule"/>
</dbReference>
<feature type="region of interest" description="Arm" evidence="12">
    <location>
        <begin position="97"/>
        <end position="141"/>
    </location>
</feature>
<keyword evidence="4 12" id="KW-0699">rRNA-binding</keyword>
<proteinExistence type="inferred from homology"/>
<dbReference type="InterPro" id="IPR003439">
    <property type="entry name" value="ABC_transporter-like_ATP-bd"/>
</dbReference>
<dbReference type="PANTHER" id="PTHR43858">
    <property type="entry name" value="ENERGY-DEPENDENT TRANSLATIONAL THROTTLE PROTEIN ETTA"/>
    <property type="match status" value="1"/>
</dbReference>
<gene>
    <name evidence="12 14" type="primary">ettA</name>
    <name evidence="14" type="ORF">HHL28_02195</name>
</gene>
<comment type="subcellular location">
    <subcellularLocation>
        <location evidence="12">Cytoplasm</location>
    </subcellularLocation>
    <text evidence="12">Associates with ribosomes and polysomes.</text>
</comment>
<name>A0A858R3V2_9PROT</name>
<evidence type="ECO:0000256" key="4">
    <source>
        <dbReference type="ARBA" id="ARBA00022730"/>
    </source>
</evidence>
<feature type="domain" description="ABC transporter" evidence="13">
    <location>
        <begin position="8"/>
        <end position="261"/>
    </location>
</feature>
<feature type="binding site" evidence="12">
    <location>
        <begin position="41"/>
        <end position="48"/>
    </location>
    <ligand>
        <name>ATP</name>
        <dbReference type="ChEBI" id="CHEBI:30616"/>
        <label>1</label>
    </ligand>
</feature>
<keyword evidence="11 12" id="KW-0648">Protein biosynthesis</keyword>
<dbReference type="GO" id="GO:0005737">
    <property type="term" value="C:cytoplasm"/>
    <property type="evidence" value="ECO:0007669"/>
    <property type="project" value="UniProtKB-SubCell"/>
</dbReference>
<dbReference type="InterPro" id="IPR027417">
    <property type="entry name" value="P-loop_NTPase"/>
</dbReference>
<dbReference type="GO" id="GO:0016887">
    <property type="term" value="F:ATP hydrolysis activity"/>
    <property type="evidence" value="ECO:0007669"/>
    <property type="project" value="UniProtKB-UniRule"/>
</dbReference>
<feature type="binding site" evidence="12">
    <location>
        <begin position="359"/>
        <end position="366"/>
    </location>
    <ligand>
        <name>ATP</name>
        <dbReference type="ChEBI" id="CHEBI:30616"/>
        <label>2</label>
    </ligand>
</feature>
<dbReference type="PROSITE" id="PS50893">
    <property type="entry name" value="ABC_TRANSPORTER_2"/>
    <property type="match status" value="2"/>
</dbReference>
<dbReference type="GO" id="GO:0005524">
    <property type="term" value="F:ATP binding"/>
    <property type="evidence" value="ECO:0007669"/>
    <property type="project" value="UniProtKB-UniRule"/>
</dbReference>
<evidence type="ECO:0000256" key="5">
    <source>
        <dbReference type="ARBA" id="ARBA00022737"/>
    </source>
</evidence>
<comment type="similarity">
    <text evidence="1 12">Belongs to the ABC transporter superfamily. ABCF family. Translational throttle EttA subfamily.</text>
</comment>
<dbReference type="AlphaFoldDB" id="A0A858R3V2"/>
<dbReference type="EMBL" id="CP051775">
    <property type="protein sequence ID" value="QJE72071.1"/>
    <property type="molecule type" value="Genomic_DNA"/>
</dbReference>
<evidence type="ECO:0000259" key="13">
    <source>
        <dbReference type="PROSITE" id="PS50893"/>
    </source>
</evidence>
<keyword evidence="15" id="KW-1185">Reference proteome</keyword>
<comment type="caution">
    <text evidence="12">Lacks conserved residue(s) required for the propagation of feature annotation.</text>
</comment>
<dbReference type="InterPro" id="IPR003593">
    <property type="entry name" value="AAA+_ATPase"/>
</dbReference>
<dbReference type="GO" id="GO:0006412">
    <property type="term" value="P:translation"/>
    <property type="evidence" value="ECO:0007669"/>
    <property type="project" value="UniProtKB-KW"/>
</dbReference>
<dbReference type="SUPFAM" id="SSF52540">
    <property type="entry name" value="P-loop containing nucleoside triphosphate hydrolases"/>
    <property type="match status" value="2"/>
</dbReference>
<keyword evidence="8 12" id="KW-0067">ATP-binding</keyword>
<dbReference type="KEGG" id="acru:HHL28_02195"/>
<evidence type="ECO:0000313" key="14">
    <source>
        <dbReference type="EMBL" id="QJE72071.1"/>
    </source>
</evidence>
<dbReference type="InterPro" id="IPR017871">
    <property type="entry name" value="ABC_transporter-like_CS"/>
</dbReference>
<dbReference type="FunFam" id="3.40.50.300:FF:000183">
    <property type="entry name" value="ABC transporter ATP-binding protein yjjK"/>
    <property type="match status" value="1"/>
</dbReference>
<dbReference type="SMART" id="SM00382">
    <property type="entry name" value="AAA"/>
    <property type="match status" value="2"/>
</dbReference>
<keyword evidence="10 12" id="KW-0694">RNA-binding</keyword>
<accession>A0A858R3V2</accession>
<dbReference type="CDD" id="cd03221">
    <property type="entry name" value="ABCF_EF-3"/>
    <property type="match status" value="2"/>
</dbReference>
<dbReference type="PROSITE" id="PS00211">
    <property type="entry name" value="ABC_TRANSPORTER_1"/>
    <property type="match status" value="1"/>
</dbReference>
<evidence type="ECO:0000313" key="15">
    <source>
        <dbReference type="Proteomes" id="UP000501891"/>
    </source>
</evidence>
<evidence type="ECO:0000256" key="7">
    <source>
        <dbReference type="ARBA" id="ARBA00022801"/>
    </source>
</evidence>
<dbReference type="InterPro" id="IPR032781">
    <property type="entry name" value="ABC_tran_Xtn"/>
</dbReference>
<dbReference type="FunFam" id="3.40.50.300:FF:000011">
    <property type="entry name" value="Putative ABC transporter ATP-binding component"/>
    <property type="match status" value="1"/>
</dbReference>
<evidence type="ECO:0000256" key="12">
    <source>
        <dbReference type="HAMAP-Rule" id="MF_00847"/>
    </source>
</evidence>
<dbReference type="PANTHER" id="PTHR43858:SF1">
    <property type="entry name" value="ABC TRANSPORTER-RELATED PROTEIN"/>
    <property type="match status" value="1"/>
</dbReference>
<reference evidence="14" key="1">
    <citation type="submission" date="2020-04" db="EMBL/GenBank/DDBJ databases">
        <title>A desert anoxygenic phototrophic bacterium fixes CO2 using RubisCO under aerobic conditions.</title>
        <authorList>
            <person name="Tang K."/>
        </authorList>
    </citation>
    <scope>NUCLEOTIDE SEQUENCE [LARGE SCALE GENOMIC DNA]</scope>
    <source>
        <strain evidence="14">MIMtkB3</strain>
    </source>
</reference>
<keyword evidence="5 12" id="KW-0677">Repeat</keyword>
<evidence type="ECO:0000256" key="3">
    <source>
        <dbReference type="ARBA" id="ARBA00022555"/>
    </source>
</evidence>
<evidence type="ECO:0000256" key="9">
    <source>
        <dbReference type="ARBA" id="ARBA00022845"/>
    </source>
</evidence>
<dbReference type="InterPro" id="IPR022374">
    <property type="entry name" value="EttA"/>
</dbReference>
<dbReference type="Gene3D" id="3.40.50.300">
    <property type="entry name" value="P-loop containing nucleotide triphosphate hydrolases"/>
    <property type="match status" value="2"/>
</dbReference>
<sequence length="559" mass="61902">MASYQYVYVMKGVTKVYPGGKKVFENIWLSFYPGAKIGVLGVNGAGKSTLLKIMAGLDKDYNGEAWSAEGVKVGYLPQEPQLNPDKNVWDNVMEGVAEIKAVLDRFNEVSNLMADPDADFDSLMAEQAELQEKIDAANAWELDRTVEIAMDALRCPDGDAAVDKLSGGEKRRVALCKLLLSKPDMLLLDEPTNHLDAESVAWLQRFLADYPGTVVMVTHDRYFLDAVTGWILELDRGSGIPYEGNYSSWLEQKQKRLEQEQREEGAKQKFLASELEWVRASPKARQAKSKARIQAYEEMLASANQKESVGETRIVIPTPPRLGSLVIEAENLKKGFGDRLLVDDLSFRLPPGGIVGVIGPNGAGKTTLFRMITGQEKPDGGAFRVGDTVQLGYVDQSRDALDGKKTVWEEISGGLDVIELGKKSMPSRAYVSAFNFRGPDQQKKVGQLSGGERNRVHLAKMLKSGANVLLLDEPTNDLDVETLRALEEALTGFAGCAVVISHDRWFLDRIATHILAFEGDSQVVWFEGNYADYEADKKRRLGAEADQPHRIKYKPLVRA</sequence>
<dbReference type="Pfam" id="PF00005">
    <property type="entry name" value="ABC_tran"/>
    <property type="match status" value="2"/>
</dbReference>